<feature type="domain" description="Ubiquitin-like" evidence="2">
    <location>
        <begin position="37"/>
        <end position="111"/>
    </location>
</feature>
<dbReference type="SMART" id="SM00213">
    <property type="entry name" value="UBQ"/>
    <property type="match status" value="1"/>
</dbReference>
<feature type="region of interest" description="Disordered" evidence="1">
    <location>
        <begin position="1"/>
        <end position="32"/>
    </location>
</feature>
<dbReference type="InterPro" id="IPR022617">
    <property type="entry name" value="Rad60/SUMO-like_dom"/>
</dbReference>
<dbReference type="SUPFAM" id="SSF54236">
    <property type="entry name" value="Ubiquitin-like"/>
    <property type="match status" value="1"/>
</dbReference>
<accession>A0A6A6FKR9</accession>
<evidence type="ECO:0000313" key="3">
    <source>
        <dbReference type="EMBL" id="KAF2214035.1"/>
    </source>
</evidence>
<protein>
    <recommendedName>
        <fullName evidence="2">Ubiquitin-like domain-containing protein</fullName>
    </recommendedName>
</protein>
<reference evidence="3" key="1">
    <citation type="journal article" date="2020" name="Stud. Mycol.">
        <title>101 Dothideomycetes genomes: a test case for predicting lifestyles and emergence of pathogens.</title>
        <authorList>
            <person name="Haridas S."/>
            <person name="Albert R."/>
            <person name="Binder M."/>
            <person name="Bloem J."/>
            <person name="Labutti K."/>
            <person name="Salamov A."/>
            <person name="Andreopoulos B."/>
            <person name="Baker S."/>
            <person name="Barry K."/>
            <person name="Bills G."/>
            <person name="Bluhm B."/>
            <person name="Cannon C."/>
            <person name="Castanera R."/>
            <person name="Culley D."/>
            <person name="Daum C."/>
            <person name="Ezra D."/>
            <person name="Gonzalez J."/>
            <person name="Henrissat B."/>
            <person name="Kuo A."/>
            <person name="Liang C."/>
            <person name="Lipzen A."/>
            <person name="Lutzoni F."/>
            <person name="Magnuson J."/>
            <person name="Mondo S."/>
            <person name="Nolan M."/>
            <person name="Ohm R."/>
            <person name="Pangilinan J."/>
            <person name="Park H.-J."/>
            <person name="Ramirez L."/>
            <person name="Alfaro M."/>
            <person name="Sun H."/>
            <person name="Tritt A."/>
            <person name="Yoshinaga Y."/>
            <person name="Zwiers L.-H."/>
            <person name="Turgeon B."/>
            <person name="Goodwin S."/>
            <person name="Spatafora J."/>
            <person name="Crous P."/>
            <person name="Grigoriev I."/>
        </authorList>
    </citation>
    <scope>NUCLEOTIDE SEQUENCE</scope>
    <source>
        <strain evidence="3">SCOH1-5</strain>
    </source>
</reference>
<dbReference type="Pfam" id="PF11976">
    <property type="entry name" value="Rad60-SLD"/>
    <property type="match status" value="1"/>
</dbReference>
<proteinExistence type="predicted"/>
<dbReference type="CDD" id="cd01763">
    <property type="entry name" value="Ubl_SUMO_like"/>
    <property type="match status" value="1"/>
</dbReference>
<dbReference type="OrthoDB" id="442921at2759"/>
<gene>
    <name evidence="3" type="ORF">CERZMDRAFT_96062</name>
</gene>
<evidence type="ECO:0000256" key="1">
    <source>
        <dbReference type="SAM" id="MobiDB-lite"/>
    </source>
</evidence>
<feature type="compositionally biased region" description="Polar residues" evidence="1">
    <location>
        <begin position="1"/>
        <end position="13"/>
    </location>
</feature>
<name>A0A6A6FKR9_9PEZI</name>
<keyword evidence="4" id="KW-1185">Reference proteome</keyword>
<dbReference type="PROSITE" id="PS50053">
    <property type="entry name" value="UBIQUITIN_2"/>
    <property type="match status" value="1"/>
</dbReference>
<dbReference type="EMBL" id="ML992669">
    <property type="protein sequence ID" value="KAF2214035.1"/>
    <property type="molecule type" value="Genomic_DNA"/>
</dbReference>
<dbReference type="AlphaFoldDB" id="A0A6A6FKR9"/>
<organism evidence="3 4">
    <name type="scientific">Cercospora zeae-maydis SCOH1-5</name>
    <dbReference type="NCBI Taxonomy" id="717836"/>
    <lineage>
        <taxon>Eukaryota</taxon>
        <taxon>Fungi</taxon>
        <taxon>Dikarya</taxon>
        <taxon>Ascomycota</taxon>
        <taxon>Pezizomycotina</taxon>
        <taxon>Dothideomycetes</taxon>
        <taxon>Dothideomycetidae</taxon>
        <taxon>Mycosphaerellales</taxon>
        <taxon>Mycosphaerellaceae</taxon>
        <taxon>Cercospora</taxon>
    </lineage>
</organism>
<sequence>MHNPFENANNDDTPTPPDRNAGAASELPLAPEGPVQMQITFRHNRGIEQAFKLKSTTRITKAMDAFSAKLERPRAQLRFLIDGERITDGTVGDYGLEDGDQVDVYEEQFGGGDGCCGGKCHCGDKNCDGKCCGGKGGCGSGGEKGK</sequence>
<dbReference type="Gene3D" id="3.10.20.90">
    <property type="entry name" value="Phosphatidylinositol 3-kinase Catalytic Subunit, Chain A, domain 1"/>
    <property type="match status" value="1"/>
</dbReference>
<evidence type="ECO:0000259" key="2">
    <source>
        <dbReference type="PROSITE" id="PS50053"/>
    </source>
</evidence>
<dbReference type="InterPro" id="IPR000626">
    <property type="entry name" value="Ubiquitin-like_dom"/>
</dbReference>
<dbReference type="InterPro" id="IPR029071">
    <property type="entry name" value="Ubiquitin-like_domsf"/>
</dbReference>
<evidence type="ECO:0000313" key="4">
    <source>
        <dbReference type="Proteomes" id="UP000799539"/>
    </source>
</evidence>
<dbReference type="Proteomes" id="UP000799539">
    <property type="component" value="Unassembled WGS sequence"/>
</dbReference>